<accession>A0A0F9PDS9</accession>
<gene>
    <name evidence="1" type="ORF">LCGC14_1150370</name>
</gene>
<evidence type="ECO:0000313" key="1">
    <source>
        <dbReference type="EMBL" id="KKM99190.1"/>
    </source>
</evidence>
<dbReference type="Gene3D" id="2.60.120.260">
    <property type="entry name" value="Galactose-binding domain-like"/>
    <property type="match status" value="1"/>
</dbReference>
<comment type="caution">
    <text evidence="1">The sequence shown here is derived from an EMBL/GenBank/DDBJ whole genome shotgun (WGS) entry which is preliminary data.</text>
</comment>
<protein>
    <submittedName>
        <fullName evidence="1">Uncharacterized protein</fullName>
    </submittedName>
</protein>
<name>A0A0F9PDS9_9ZZZZ</name>
<proteinExistence type="predicted"/>
<sequence length="779" mass="85744">MPETYDSAKHDIGLKYSGTTYGLMLAQEEYEYNGVKNTRPVYQTLIDEYIAEQQATGQPGYEHLPVEKELSFVQSSYRSGFGQEFYDALDPERYNTSIGMDLRHKGMAILSNEETGLAVPSTTAPTAWCEFNDELYVAFGIYLRKLNGSGNGWTAVKTFTSPITDMKVFADGYMYIAVESTQIIEDCEDAWTSGADATASLDTGDYKVGSGSCKLVGAGVNLGAILAYENFSSTDFSSFTGISLWIKSSVTVAAADLVLALDDTNNCVSPVESISIPALTAGKWTKIYARMADPSNCSAIVSVGLEYNANVADTTIHLDDIRAESSYWYMDTGENFTQSDLSVAPHDSFAKYFQPVGATMWKHLSVHNLYSATDPSNIGGANWSGVTEVDTPNYDILKLLSNGTTLVIKKEDRTFYLDTSGNVQILIEEMKHLSADTTGTSGTYWQGKYYIPCGAQSLIEYDGGTISWRSPSKYSSSISTFNGKVQAVTGDEEYLFAIIDNSSSVEVLAGRSEVISGSTRWVWHPLQEFTLEGCSLAFVSSVYQKRLWVGSTSGSNNIFYIPLPAGYGDIVNDANIKVPTSGTHYFETPKLHYNFQGDLKTAIKITVELGHSWDTDIYFECWSKMGDGSYVDVGDLKGTSGTRIATLYFAANTTDRNLQLKFVGKTDASGTTPILLWYDLRAILYPTRRNLTACTVRAADNIKDKAGNTMSTTAAEIRTYLEAARDATYPVDFEDLWSTAKKVRVLALRGQPFSTIHKQAKGENIEEHFHLLLEEVRVA</sequence>
<reference evidence="1" key="1">
    <citation type="journal article" date="2015" name="Nature">
        <title>Complex archaea that bridge the gap between prokaryotes and eukaryotes.</title>
        <authorList>
            <person name="Spang A."/>
            <person name="Saw J.H."/>
            <person name="Jorgensen S.L."/>
            <person name="Zaremba-Niedzwiedzka K."/>
            <person name="Martijn J."/>
            <person name="Lind A.E."/>
            <person name="van Eijk R."/>
            <person name="Schleper C."/>
            <person name="Guy L."/>
            <person name="Ettema T.J."/>
        </authorList>
    </citation>
    <scope>NUCLEOTIDE SEQUENCE</scope>
</reference>
<dbReference type="AlphaFoldDB" id="A0A0F9PDS9"/>
<organism evidence="1">
    <name type="scientific">marine sediment metagenome</name>
    <dbReference type="NCBI Taxonomy" id="412755"/>
    <lineage>
        <taxon>unclassified sequences</taxon>
        <taxon>metagenomes</taxon>
        <taxon>ecological metagenomes</taxon>
    </lineage>
</organism>
<dbReference type="EMBL" id="LAZR01005525">
    <property type="protein sequence ID" value="KKM99190.1"/>
    <property type="molecule type" value="Genomic_DNA"/>
</dbReference>